<dbReference type="Gene3D" id="3.90.79.10">
    <property type="entry name" value="Nucleoside Triphosphate Pyrophosphohydrolase"/>
    <property type="match status" value="1"/>
</dbReference>
<dbReference type="InterPro" id="IPR020084">
    <property type="entry name" value="NUDIX_hydrolase_CS"/>
</dbReference>
<dbReference type="GO" id="GO:0016787">
    <property type="term" value="F:hydrolase activity"/>
    <property type="evidence" value="ECO:0007669"/>
    <property type="project" value="UniProtKB-KW"/>
</dbReference>
<dbReference type="Proteomes" id="UP000239867">
    <property type="component" value="Chromosome"/>
</dbReference>
<sequence>MSTHRNPSPTVDIIIEIDGRIVLVERRNPPPGWALPGGFVDYGESFENAARREAREETGLEVHLLRQLHTYSDPGRDPRQHTASTVFIATATGMPKGGDDAKTARLYALDALPPLAFDHARILADYVHFKESGELPVYQPMIRRCHES</sequence>
<feature type="domain" description="Nudix hydrolase" evidence="3">
    <location>
        <begin position="4"/>
        <end position="131"/>
    </location>
</feature>
<dbReference type="RefSeq" id="WP_104936704.1">
    <property type="nucleotide sequence ID" value="NZ_CP021255.1"/>
</dbReference>
<evidence type="ECO:0000313" key="4">
    <source>
        <dbReference type="EMBL" id="AVD71445.1"/>
    </source>
</evidence>
<dbReference type="InterPro" id="IPR000086">
    <property type="entry name" value="NUDIX_hydrolase_dom"/>
</dbReference>
<dbReference type="PROSITE" id="PS51462">
    <property type="entry name" value="NUDIX"/>
    <property type="match status" value="1"/>
</dbReference>
<accession>A0A2L1GP27</accession>
<comment type="similarity">
    <text evidence="2">Belongs to the Nudix hydrolase family.</text>
</comment>
<keyword evidence="5" id="KW-1185">Reference proteome</keyword>
<dbReference type="AlphaFoldDB" id="A0A2L1GP27"/>
<dbReference type="KEGG" id="deo:CAY53_08180"/>
<dbReference type="PROSITE" id="PS00893">
    <property type="entry name" value="NUDIX_BOX"/>
    <property type="match status" value="1"/>
</dbReference>
<evidence type="ECO:0000259" key="3">
    <source>
        <dbReference type="PROSITE" id="PS51462"/>
    </source>
</evidence>
<dbReference type="OrthoDB" id="9761969at2"/>
<gene>
    <name evidence="4" type="ORF">CAY53_08180</name>
</gene>
<dbReference type="InterPro" id="IPR015797">
    <property type="entry name" value="NUDIX_hydrolase-like_dom_sf"/>
</dbReference>
<evidence type="ECO:0000256" key="1">
    <source>
        <dbReference type="ARBA" id="ARBA00022801"/>
    </source>
</evidence>
<evidence type="ECO:0000313" key="5">
    <source>
        <dbReference type="Proteomes" id="UP000239867"/>
    </source>
</evidence>
<dbReference type="PANTHER" id="PTHR43736:SF1">
    <property type="entry name" value="DIHYDRONEOPTERIN TRIPHOSPHATE DIPHOSPHATASE"/>
    <property type="match status" value="1"/>
</dbReference>
<keyword evidence="1 2" id="KW-0378">Hydrolase</keyword>
<evidence type="ECO:0000256" key="2">
    <source>
        <dbReference type="RuleBase" id="RU003476"/>
    </source>
</evidence>
<organism evidence="4 5">
    <name type="scientific">Desulfobulbus oralis</name>
    <dbReference type="NCBI Taxonomy" id="1986146"/>
    <lineage>
        <taxon>Bacteria</taxon>
        <taxon>Pseudomonadati</taxon>
        <taxon>Thermodesulfobacteriota</taxon>
        <taxon>Desulfobulbia</taxon>
        <taxon>Desulfobulbales</taxon>
        <taxon>Desulfobulbaceae</taxon>
        <taxon>Desulfobulbus</taxon>
    </lineage>
</organism>
<name>A0A2L1GP27_9BACT</name>
<dbReference type="SUPFAM" id="SSF55811">
    <property type="entry name" value="Nudix"/>
    <property type="match status" value="1"/>
</dbReference>
<reference evidence="4 5" key="1">
    <citation type="journal article" date="2018" name="MBio">
        <title>Insights into the evolution of host association through the isolation and characterization of a novel human periodontal pathobiont, Desulfobulbus oralis.</title>
        <authorList>
            <person name="Cross K.L."/>
            <person name="Chirania P."/>
            <person name="Xiong W."/>
            <person name="Beall C.J."/>
            <person name="Elkins J.G."/>
            <person name="Giannone R.J."/>
            <person name="Griffen A.L."/>
            <person name="Guss A.M."/>
            <person name="Hettich R.L."/>
            <person name="Joshi S.S."/>
            <person name="Mokrzan E.M."/>
            <person name="Martin R.K."/>
            <person name="Zhulin I.B."/>
            <person name="Leys E.J."/>
            <person name="Podar M."/>
        </authorList>
    </citation>
    <scope>NUCLEOTIDE SEQUENCE [LARGE SCALE GENOMIC DNA]</scope>
    <source>
        <strain evidence="4 5">ORNL</strain>
    </source>
</reference>
<proteinExistence type="inferred from homology"/>
<dbReference type="CDD" id="cd18873">
    <property type="entry name" value="NUDIX_NadM_like"/>
    <property type="match status" value="1"/>
</dbReference>
<dbReference type="PRINTS" id="PR00502">
    <property type="entry name" value="NUDIXFAMILY"/>
</dbReference>
<dbReference type="Pfam" id="PF00293">
    <property type="entry name" value="NUDIX"/>
    <property type="match status" value="1"/>
</dbReference>
<dbReference type="InterPro" id="IPR020476">
    <property type="entry name" value="Nudix_hydrolase"/>
</dbReference>
<protein>
    <submittedName>
        <fullName evidence="4">NUDIX hydrolase</fullName>
    </submittedName>
</protein>
<dbReference type="PANTHER" id="PTHR43736">
    <property type="entry name" value="ADP-RIBOSE PYROPHOSPHATASE"/>
    <property type="match status" value="1"/>
</dbReference>
<dbReference type="EMBL" id="CP021255">
    <property type="protein sequence ID" value="AVD71445.1"/>
    <property type="molecule type" value="Genomic_DNA"/>
</dbReference>